<evidence type="ECO:0000256" key="5">
    <source>
        <dbReference type="ARBA" id="ARBA00022989"/>
    </source>
</evidence>
<dbReference type="GO" id="GO:0016653">
    <property type="term" value="F:oxidoreductase activity, acting on NAD(P)H, heme protein as acceptor"/>
    <property type="evidence" value="ECO:0007669"/>
    <property type="project" value="TreeGrafter"/>
</dbReference>
<dbReference type="EC" id="1.17.99.9" evidence="12"/>
<feature type="transmembrane region" description="Helical" evidence="12">
    <location>
        <begin position="362"/>
        <end position="382"/>
    </location>
</feature>
<evidence type="ECO:0000256" key="13">
    <source>
        <dbReference type="SAM" id="MobiDB-lite"/>
    </source>
</evidence>
<evidence type="ECO:0000313" key="14">
    <source>
        <dbReference type="EMBL" id="TDQ78966.1"/>
    </source>
</evidence>
<keyword evidence="15" id="KW-1185">Reference proteome</keyword>
<evidence type="ECO:0000256" key="9">
    <source>
        <dbReference type="ARBA" id="ARBA00023136"/>
    </source>
</evidence>
<evidence type="ECO:0000256" key="11">
    <source>
        <dbReference type="ARBA" id="ARBA00048044"/>
    </source>
</evidence>
<dbReference type="AlphaFoldDB" id="A0A4R6WFW6"/>
<feature type="binding site" description="axial binding residue" evidence="12">
    <location>
        <position position="303"/>
    </location>
    <ligand>
        <name>heme</name>
        <dbReference type="ChEBI" id="CHEBI:30413"/>
    </ligand>
    <ligandPart>
        <name>Fe</name>
        <dbReference type="ChEBI" id="CHEBI:18248"/>
    </ligandPart>
</feature>
<evidence type="ECO:0000256" key="4">
    <source>
        <dbReference type="ARBA" id="ARBA00022723"/>
    </source>
</evidence>
<evidence type="ECO:0000256" key="2">
    <source>
        <dbReference type="ARBA" id="ARBA00004141"/>
    </source>
</evidence>
<keyword evidence="9 12" id="KW-0472">Membrane</keyword>
<organism evidence="14 15">
    <name type="scientific">Dongia mobilis</name>
    <dbReference type="NCBI Taxonomy" id="578943"/>
    <lineage>
        <taxon>Bacteria</taxon>
        <taxon>Pseudomonadati</taxon>
        <taxon>Pseudomonadota</taxon>
        <taxon>Alphaproteobacteria</taxon>
        <taxon>Rhodospirillales</taxon>
        <taxon>Dongiaceae</taxon>
        <taxon>Dongia</taxon>
    </lineage>
</organism>
<feature type="transmembrane region" description="Helical" evidence="12">
    <location>
        <begin position="167"/>
        <end position="189"/>
    </location>
</feature>
<dbReference type="GO" id="GO:0120547">
    <property type="term" value="F:heme A synthase activity"/>
    <property type="evidence" value="ECO:0007669"/>
    <property type="project" value="UniProtKB-EC"/>
</dbReference>
<keyword evidence="12" id="KW-1003">Cell membrane</keyword>
<keyword evidence="7 12" id="KW-0408">Iron</keyword>
<keyword evidence="4 12" id="KW-0479">Metal-binding</keyword>
<feature type="transmembrane region" description="Helical" evidence="12">
    <location>
        <begin position="52"/>
        <end position="73"/>
    </location>
</feature>
<dbReference type="HAMAP" id="MF_01665">
    <property type="entry name" value="HemeA_synth_type2"/>
    <property type="match status" value="1"/>
</dbReference>
<evidence type="ECO:0000313" key="15">
    <source>
        <dbReference type="Proteomes" id="UP000295783"/>
    </source>
</evidence>
<evidence type="ECO:0000256" key="3">
    <source>
        <dbReference type="ARBA" id="ARBA00022692"/>
    </source>
</evidence>
<feature type="binding site" description="axial binding residue" evidence="12">
    <location>
        <position position="364"/>
    </location>
    <ligand>
        <name>heme</name>
        <dbReference type="ChEBI" id="CHEBI:30413"/>
    </ligand>
    <ligandPart>
        <name>Fe</name>
        <dbReference type="ChEBI" id="CHEBI:18248"/>
    </ligandPart>
</feature>
<dbReference type="UniPathway" id="UPA00269">
    <property type="reaction ID" value="UER00713"/>
</dbReference>
<sequence length="390" mass="43359">MPPDGYAPGARNRSAGPGEEPKQESDMTRILTEPRAAGIAPTGRVQAAGRAIGHWLVAMCGMVIVMVLLGGITRLTDSGLSIMEWKPIMGTLPPLSEAEWERVFALYREIAQYKHVNAGMDLAGFKAIFWWEYFHRLWGRVLAVAFAVPLLWFWFKGHLGRADLKRLVGLFLLGALQGFAGWVMVASGFQDRVQVSQYRLLVHLMLAVAIFALMLWYALDYLDRRELGGSRQDAGTLFRHARWMNAVIAVEIALGALVAGTDAGFIYNDFPLMNGHWLSPDLFTLSPWWINFTENVATIQFQHRLFSGFVAIAVISFLVRLRRRDVDRVLKLRAIALPCALAVQAFLGIATLMLVVPISLAVLHQLGAFVLLGSGLVLQHGLKRRLKGEA</sequence>
<reference evidence="14 15" key="1">
    <citation type="submission" date="2019-03" db="EMBL/GenBank/DDBJ databases">
        <title>Genomic Encyclopedia of Type Strains, Phase III (KMG-III): the genomes of soil and plant-associated and newly described type strains.</title>
        <authorList>
            <person name="Whitman W."/>
        </authorList>
    </citation>
    <scope>NUCLEOTIDE SEQUENCE [LARGE SCALE GENOMIC DNA]</scope>
    <source>
        <strain evidence="14 15">CGMCC 1.7660</strain>
    </source>
</reference>
<evidence type="ECO:0000256" key="6">
    <source>
        <dbReference type="ARBA" id="ARBA00023002"/>
    </source>
</evidence>
<feature type="transmembrane region" description="Helical" evidence="12">
    <location>
        <begin position="201"/>
        <end position="222"/>
    </location>
</feature>
<gene>
    <name evidence="12" type="primary">ctaA</name>
    <name evidence="14" type="ORF">A8950_3429</name>
</gene>
<keyword evidence="8 12" id="KW-0350">Heme biosynthesis</keyword>
<evidence type="ECO:0000256" key="1">
    <source>
        <dbReference type="ARBA" id="ARBA00001970"/>
    </source>
</evidence>
<dbReference type="EMBL" id="SNYW01000012">
    <property type="protein sequence ID" value="TDQ78966.1"/>
    <property type="molecule type" value="Genomic_DNA"/>
</dbReference>
<accession>A0A4R6WFW6</accession>
<evidence type="ECO:0000256" key="12">
    <source>
        <dbReference type="HAMAP-Rule" id="MF_01665"/>
    </source>
</evidence>
<proteinExistence type="inferred from homology"/>
<keyword evidence="3 12" id="KW-0812">Transmembrane</keyword>
<comment type="subcellular location">
    <subcellularLocation>
        <location evidence="12">Cell membrane</location>
        <topology evidence="12">Multi-pass membrane protein</topology>
    </subcellularLocation>
    <subcellularLocation>
        <location evidence="2">Membrane</location>
        <topology evidence="2">Multi-pass membrane protein</topology>
    </subcellularLocation>
</comment>
<keyword evidence="5 12" id="KW-1133">Transmembrane helix</keyword>
<comment type="function">
    <text evidence="12">Catalyzes the conversion of heme O to heme A by two successive hydroxylations of the methyl group at C8. The first hydroxylation forms heme I, the second hydroxylation results in an unstable dihydroxymethyl group, which spontaneously dehydrates, resulting in the formyl group of heme A.</text>
</comment>
<evidence type="ECO:0000256" key="8">
    <source>
        <dbReference type="ARBA" id="ARBA00023133"/>
    </source>
</evidence>
<feature type="transmembrane region" description="Helical" evidence="12">
    <location>
        <begin position="243"/>
        <end position="267"/>
    </location>
</feature>
<dbReference type="InterPro" id="IPR023754">
    <property type="entry name" value="HemeA_Synthase_type2"/>
</dbReference>
<evidence type="ECO:0000256" key="7">
    <source>
        <dbReference type="ARBA" id="ARBA00023004"/>
    </source>
</evidence>
<dbReference type="Pfam" id="PF02628">
    <property type="entry name" value="COX15-CtaA"/>
    <property type="match status" value="1"/>
</dbReference>
<comment type="similarity">
    <text evidence="12">Belongs to the COX15/CtaA family. Type 2 subfamily.</text>
</comment>
<comment type="subunit">
    <text evidence="12">Interacts with CtaB.</text>
</comment>
<dbReference type="GO" id="GO:0006784">
    <property type="term" value="P:heme A biosynthetic process"/>
    <property type="evidence" value="ECO:0007669"/>
    <property type="project" value="UniProtKB-UniRule"/>
</dbReference>
<dbReference type="GO" id="GO:0046872">
    <property type="term" value="F:metal ion binding"/>
    <property type="evidence" value="ECO:0007669"/>
    <property type="project" value="UniProtKB-KW"/>
</dbReference>
<evidence type="ECO:0000256" key="10">
    <source>
        <dbReference type="ARBA" id="ARBA00044501"/>
    </source>
</evidence>
<feature type="transmembrane region" description="Helical" evidence="12">
    <location>
        <begin position="334"/>
        <end position="356"/>
    </location>
</feature>
<comment type="cofactor">
    <cofactor evidence="1 12">
        <name>heme b</name>
        <dbReference type="ChEBI" id="CHEBI:60344"/>
    </cofactor>
</comment>
<dbReference type="PANTHER" id="PTHR23289">
    <property type="entry name" value="CYTOCHROME C OXIDASE ASSEMBLY PROTEIN COX15"/>
    <property type="match status" value="1"/>
</dbReference>
<comment type="pathway">
    <text evidence="10 12">Porphyrin-containing compound metabolism; heme A biosynthesis; heme A from heme O: step 1/1.</text>
</comment>
<dbReference type="PANTHER" id="PTHR23289:SF2">
    <property type="entry name" value="CYTOCHROME C OXIDASE ASSEMBLY PROTEIN COX15 HOMOLOG"/>
    <property type="match status" value="1"/>
</dbReference>
<dbReference type="GO" id="GO:0005886">
    <property type="term" value="C:plasma membrane"/>
    <property type="evidence" value="ECO:0007669"/>
    <property type="project" value="UniProtKB-SubCell"/>
</dbReference>
<feature type="region of interest" description="Disordered" evidence="13">
    <location>
        <begin position="1"/>
        <end position="27"/>
    </location>
</feature>
<keyword evidence="6 12" id="KW-0560">Oxidoreductase</keyword>
<protein>
    <recommendedName>
        <fullName evidence="12">Heme A synthase</fullName>
        <shortName evidence="12">HAS</shortName>
        <ecNumber evidence="12">1.17.99.9</ecNumber>
    </recommendedName>
    <alternativeName>
        <fullName evidence="12">Cytochrome aa3-controlling protein</fullName>
    </alternativeName>
</protein>
<name>A0A4R6WFW6_9PROT</name>
<comment type="catalytic activity">
    <reaction evidence="11">
        <text>Fe(II)-heme o + 2 A + H2O = Fe(II)-heme a + 2 AH2</text>
        <dbReference type="Rhea" id="RHEA:63388"/>
        <dbReference type="ChEBI" id="CHEBI:13193"/>
        <dbReference type="ChEBI" id="CHEBI:15377"/>
        <dbReference type="ChEBI" id="CHEBI:17499"/>
        <dbReference type="ChEBI" id="CHEBI:60530"/>
        <dbReference type="ChEBI" id="CHEBI:61715"/>
        <dbReference type="EC" id="1.17.99.9"/>
    </reaction>
    <physiologicalReaction direction="left-to-right" evidence="11">
        <dbReference type="Rhea" id="RHEA:63389"/>
    </physiologicalReaction>
</comment>
<comment type="caution">
    <text evidence="14">The sequence shown here is derived from an EMBL/GenBank/DDBJ whole genome shotgun (WGS) entry which is preliminary data.</text>
</comment>
<feature type="transmembrane region" description="Helical" evidence="12">
    <location>
        <begin position="305"/>
        <end position="322"/>
    </location>
</feature>
<feature type="transmembrane region" description="Helical" evidence="12">
    <location>
        <begin position="137"/>
        <end position="155"/>
    </location>
</feature>
<dbReference type="Proteomes" id="UP000295783">
    <property type="component" value="Unassembled WGS sequence"/>
</dbReference>
<dbReference type="InterPro" id="IPR003780">
    <property type="entry name" value="COX15/CtaA_fam"/>
</dbReference>